<comment type="caution">
    <text evidence="1">The sequence shown here is derived from an EMBL/GenBank/DDBJ whole genome shotgun (WGS) entry which is preliminary data.</text>
</comment>
<sequence length="237" mass="26077">MADITGDQRIQSEVLEGLATAVNHRRWFVELALPYLGDNPIEIGSGLGDYAIEWAEHLPKFTATEADPDRLVLLKERMADHANIDVKQMLLPAQDANSEYSAAVSYNVLEHIEDHVGALRSMKELVRPGGKVIIIVPAFMFAMSQVDIATGHIRRYTKKTLGAAFTEAGLEIEKLHYANALGLLGYYTATSIFKLAPKEGPMVKIYDSVVLPVTKAAERVVRPPFGQSVFCVARVPS</sequence>
<accession>A0ABQ3XJ44</accession>
<dbReference type="SUPFAM" id="SSF53335">
    <property type="entry name" value="S-adenosyl-L-methionine-dependent methyltransferases"/>
    <property type="match status" value="1"/>
</dbReference>
<protein>
    <recommendedName>
        <fullName evidence="3">Methyltransferase type 12</fullName>
    </recommendedName>
</protein>
<evidence type="ECO:0000313" key="1">
    <source>
        <dbReference type="EMBL" id="GID58512.1"/>
    </source>
</evidence>
<dbReference type="CDD" id="cd02440">
    <property type="entry name" value="AdoMet_MTases"/>
    <property type="match status" value="1"/>
</dbReference>
<proteinExistence type="predicted"/>
<name>A0ABQ3XJ44_9ACTN</name>
<evidence type="ECO:0008006" key="3">
    <source>
        <dbReference type="Google" id="ProtNLM"/>
    </source>
</evidence>
<dbReference type="Gene3D" id="3.40.50.150">
    <property type="entry name" value="Vaccinia Virus protein VP39"/>
    <property type="match status" value="1"/>
</dbReference>
<evidence type="ECO:0000313" key="2">
    <source>
        <dbReference type="Proteomes" id="UP000612282"/>
    </source>
</evidence>
<dbReference type="RefSeq" id="WP_203802915.1">
    <property type="nucleotide sequence ID" value="NZ_BAAAQE010000013.1"/>
</dbReference>
<keyword evidence="2" id="KW-1185">Reference proteome</keyword>
<dbReference type="Pfam" id="PF13489">
    <property type="entry name" value="Methyltransf_23"/>
    <property type="match status" value="1"/>
</dbReference>
<organism evidence="1 2">
    <name type="scientific">Actinoplanes couchii</name>
    <dbReference type="NCBI Taxonomy" id="403638"/>
    <lineage>
        <taxon>Bacteria</taxon>
        <taxon>Bacillati</taxon>
        <taxon>Actinomycetota</taxon>
        <taxon>Actinomycetes</taxon>
        <taxon>Micromonosporales</taxon>
        <taxon>Micromonosporaceae</taxon>
        <taxon>Actinoplanes</taxon>
    </lineage>
</organism>
<reference evidence="1 2" key="1">
    <citation type="submission" date="2021-01" db="EMBL/GenBank/DDBJ databases">
        <title>Whole genome shotgun sequence of Actinoplanes couchii NBRC 106145.</title>
        <authorList>
            <person name="Komaki H."/>
            <person name="Tamura T."/>
        </authorList>
    </citation>
    <scope>NUCLEOTIDE SEQUENCE [LARGE SCALE GENOMIC DNA]</scope>
    <source>
        <strain evidence="1 2">NBRC 106145</strain>
    </source>
</reference>
<dbReference type="InterPro" id="IPR029063">
    <property type="entry name" value="SAM-dependent_MTases_sf"/>
</dbReference>
<dbReference type="EMBL" id="BOMG01000086">
    <property type="protein sequence ID" value="GID58512.1"/>
    <property type="molecule type" value="Genomic_DNA"/>
</dbReference>
<gene>
    <name evidence="1" type="ORF">Aco03nite_069160</name>
</gene>
<dbReference type="Proteomes" id="UP000612282">
    <property type="component" value="Unassembled WGS sequence"/>
</dbReference>